<dbReference type="Gene3D" id="1.20.900.10">
    <property type="entry name" value="Dbl homology (DH) domain"/>
    <property type="match status" value="1"/>
</dbReference>
<dbReference type="InterPro" id="IPR000219">
    <property type="entry name" value="DH_dom"/>
</dbReference>
<dbReference type="InterPro" id="IPR035899">
    <property type="entry name" value="DBL_dom_sf"/>
</dbReference>
<sequence length="190" mass="22299">MSNILNKRSYICQEIVVTEEHYVRDLEVIVNVFMDPMRKKKIISEDLIMAIFGNIRVLLNINKQLLEALYVAVKHDSGCPDYANANLGAVILRFCPFFKMYSNYCKQQNKAIAIVRKLKKTSKFSHFYAACRKNPACRGMEMTSFLIMPVQRIPRYQLLLQELQKRTPADHPDFVFIPVVFSIEFDRRRR</sequence>
<dbReference type="GO" id="GO:0005737">
    <property type="term" value="C:cytoplasm"/>
    <property type="evidence" value="ECO:0007669"/>
    <property type="project" value="TreeGrafter"/>
</dbReference>
<accession>D8M0W4</accession>
<dbReference type="GO" id="GO:0005085">
    <property type="term" value="F:guanyl-nucleotide exchange factor activity"/>
    <property type="evidence" value="ECO:0007669"/>
    <property type="project" value="InterPro"/>
</dbReference>
<evidence type="ECO:0000313" key="3">
    <source>
        <dbReference type="Proteomes" id="UP000008312"/>
    </source>
</evidence>
<dbReference type="PANTHER" id="PTHR12673">
    <property type="entry name" value="FACIOGENITAL DYSPLASIA PROTEIN"/>
    <property type="match status" value="1"/>
</dbReference>
<dbReference type="InterPro" id="IPR051092">
    <property type="entry name" value="FYVE_RhoGEF_PH"/>
</dbReference>
<dbReference type="GO" id="GO:0035556">
    <property type="term" value="P:intracellular signal transduction"/>
    <property type="evidence" value="ECO:0007669"/>
    <property type="project" value="InterPro"/>
</dbReference>
<dbReference type="PROSITE" id="PS50010">
    <property type="entry name" value="DH_2"/>
    <property type="match status" value="1"/>
</dbReference>
<evidence type="ECO:0000313" key="2">
    <source>
        <dbReference type="EMBL" id="CBK21703.2"/>
    </source>
</evidence>
<keyword evidence="3" id="KW-1185">Reference proteome</keyword>
<dbReference type="PROSITE" id="PS00741">
    <property type="entry name" value="DH_1"/>
    <property type="match status" value="1"/>
</dbReference>
<proteinExistence type="predicted"/>
<dbReference type="CDD" id="cd00160">
    <property type="entry name" value="RhoGEF"/>
    <property type="match status" value="1"/>
</dbReference>
<dbReference type="OrthoDB" id="660555at2759"/>
<dbReference type="AlphaFoldDB" id="D8M0W4"/>
<dbReference type="GeneID" id="24919052"/>
<dbReference type="Proteomes" id="UP000008312">
    <property type="component" value="Unassembled WGS sequence"/>
</dbReference>
<name>D8M0W4_BLAHO</name>
<dbReference type="Pfam" id="PF00621">
    <property type="entry name" value="RhoGEF"/>
    <property type="match status" value="1"/>
</dbReference>
<reference evidence="2" key="1">
    <citation type="submission" date="2010-02" db="EMBL/GenBank/DDBJ databases">
        <title>Sequencing and annotation of the Blastocystis hominis genome.</title>
        <authorList>
            <person name="Wincker P."/>
        </authorList>
    </citation>
    <scope>NUCLEOTIDE SEQUENCE</scope>
    <source>
        <strain evidence="2">Singapore isolate B</strain>
    </source>
</reference>
<dbReference type="SMART" id="SM00325">
    <property type="entry name" value="RhoGEF"/>
    <property type="match status" value="1"/>
</dbReference>
<gene>
    <name evidence="2" type="ORF">GSBLH_T00001827001</name>
</gene>
<dbReference type="RefSeq" id="XP_012895751.1">
    <property type="nucleotide sequence ID" value="XM_013040297.1"/>
</dbReference>
<dbReference type="OMA" id="MLIFELM"/>
<dbReference type="PANTHER" id="PTHR12673:SF159">
    <property type="entry name" value="LD03170P"/>
    <property type="match status" value="1"/>
</dbReference>
<dbReference type="InterPro" id="IPR001331">
    <property type="entry name" value="GDS_CDC24_CS"/>
</dbReference>
<organism evidence="2">
    <name type="scientific">Blastocystis hominis</name>
    <dbReference type="NCBI Taxonomy" id="12968"/>
    <lineage>
        <taxon>Eukaryota</taxon>
        <taxon>Sar</taxon>
        <taxon>Stramenopiles</taxon>
        <taxon>Bigyra</taxon>
        <taxon>Opalozoa</taxon>
        <taxon>Opalinata</taxon>
        <taxon>Blastocystidae</taxon>
        <taxon>Blastocystis</taxon>
    </lineage>
</organism>
<dbReference type="InParanoid" id="D8M0W4"/>
<dbReference type="EMBL" id="FN668644">
    <property type="protein sequence ID" value="CBK21703.2"/>
    <property type="molecule type" value="Genomic_DNA"/>
</dbReference>
<protein>
    <recommendedName>
        <fullName evidence="1">DH domain-containing protein</fullName>
    </recommendedName>
</protein>
<evidence type="ECO:0000259" key="1">
    <source>
        <dbReference type="PROSITE" id="PS50010"/>
    </source>
</evidence>
<feature type="domain" description="DH" evidence="1">
    <location>
        <begin position="7"/>
        <end position="173"/>
    </location>
</feature>
<dbReference type="SUPFAM" id="SSF48065">
    <property type="entry name" value="DBL homology domain (DH-domain)"/>
    <property type="match status" value="1"/>
</dbReference>